<name>A0A7M3MBB6_9BACT</name>
<gene>
    <name evidence="1" type="ORF">DPQ33_15685</name>
</gene>
<dbReference type="OrthoDB" id="5470186at2"/>
<protein>
    <submittedName>
        <fullName evidence="1">Uncharacterized protein</fullName>
    </submittedName>
</protein>
<proteinExistence type="predicted"/>
<dbReference type="RefSeq" id="WP_144304173.1">
    <property type="nucleotide sequence ID" value="NZ_QMIE01000017.1"/>
</dbReference>
<evidence type="ECO:0000313" key="2">
    <source>
        <dbReference type="Proteomes" id="UP000448292"/>
    </source>
</evidence>
<comment type="caution">
    <text evidence="1">The sequence shown here is derived from an EMBL/GenBank/DDBJ whole genome shotgun (WGS) entry which is preliminary data.</text>
</comment>
<dbReference type="Proteomes" id="UP000448292">
    <property type="component" value="Unassembled WGS sequence"/>
</dbReference>
<sequence>MTLLEEFSDGLAQEVLTEAAESFFGARVRIDREEELLRDQAKALNRKVEHVLDAIALLHAVLLDKPTILSFYETIGVDPYAGEELCRFACDREPVLSLARAFGLTGSSRYAKLVKAAYERAHVELDTYVNGRYVKDHAGRQRLTVNYVSVMKHCEELNKAIREVNKNHAPSCVMNFCKCLNPDTMQKEQITGAVNGGSSCNIDDSLMMLPVDCTTLRLTPLPELPAPKDVSGEISRFAKNLYAERGDEIRERLSSLPRPS</sequence>
<evidence type="ECO:0000313" key="1">
    <source>
        <dbReference type="EMBL" id="TVM15403.1"/>
    </source>
</evidence>
<reference evidence="1 2" key="1">
    <citation type="submission" date="2018-06" db="EMBL/GenBank/DDBJ databases">
        <title>Complete genome of Desulfovibrio indonesiensis P37SLT.</title>
        <authorList>
            <person name="Crispim J.S."/>
            <person name="Vidigal P.M.P."/>
            <person name="Silva L.C.F."/>
            <person name="Laguardia C.N."/>
            <person name="Araujo L.C."/>
            <person name="Dias R.S."/>
            <person name="Sousa M.P."/>
            <person name="Paula S.O."/>
            <person name="Silva C."/>
        </authorList>
    </citation>
    <scope>NUCLEOTIDE SEQUENCE [LARGE SCALE GENOMIC DNA]</scope>
    <source>
        <strain evidence="1 2">P37SLT</strain>
    </source>
</reference>
<keyword evidence="2" id="KW-1185">Reference proteome</keyword>
<dbReference type="AlphaFoldDB" id="A0A7M3MBB6"/>
<accession>A0A7M3MBB6</accession>
<dbReference type="EMBL" id="QMIE01000017">
    <property type="protein sequence ID" value="TVM15403.1"/>
    <property type="molecule type" value="Genomic_DNA"/>
</dbReference>
<organism evidence="1 2">
    <name type="scientific">Oceanidesulfovibrio indonesiensis</name>
    <dbReference type="NCBI Taxonomy" id="54767"/>
    <lineage>
        <taxon>Bacteria</taxon>
        <taxon>Pseudomonadati</taxon>
        <taxon>Thermodesulfobacteriota</taxon>
        <taxon>Desulfovibrionia</taxon>
        <taxon>Desulfovibrionales</taxon>
        <taxon>Desulfovibrionaceae</taxon>
        <taxon>Oceanidesulfovibrio</taxon>
    </lineage>
</organism>